<dbReference type="GO" id="GO:0016705">
    <property type="term" value="F:oxidoreductase activity, acting on paired donors, with incorporation or reduction of molecular oxygen"/>
    <property type="evidence" value="ECO:0007669"/>
    <property type="project" value="InterPro"/>
</dbReference>
<keyword evidence="6 8" id="KW-0408">Iron</keyword>
<evidence type="ECO:0000313" key="10">
    <source>
        <dbReference type="EMBL" id="GIX91130.1"/>
    </source>
</evidence>
<evidence type="ECO:0000256" key="4">
    <source>
        <dbReference type="ARBA" id="ARBA00022723"/>
    </source>
</evidence>
<keyword evidence="7 9" id="KW-0503">Monooxygenase</keyword>
<dbReference type="Pfam" id="PF00067">
    <property type="entry name" value="p450"/>
    <property type="match status" value="1"/>
</dbReference>
<dbReference type="PANTHER" id="PTHR24279">
    <property type="entry name" value="CYTOCHROME P450"/>
    <property type="match status" value="1"/>
</dbReference>
<evidence type="ECO:0000256" key="6">
    <source>
        <dbReference type="ARBA" id="ARBA00023004"/>
    </source>
</evidence>
<reference evidence="10 11" key="1">
    <citation type="submission" date="2021-06" db="EMBL/GenBank/DDBJ databases">
        <title>Caerostris darwini draft genome.</title>
        <authorList>
            <person name="Kono N."/>
            <person name="Arakawa K."/>
        </authorList>
    </citation>
    <scope>NUCLEOTIDE SEQUENCE [LARGE SCALE GENOMIC DNA]</scope>
</reference>
<proteinExistence type="inferred from homology"/>
<gene>
    <name evidence="10" type="primary">Cyp301a1</name>
    <name evidence="10" type="ORF">CDAR_410721</name>
</gene>
<dbReference type="PROSITE" id="PS00086">
    <property type="entry name" value="CYTOCHROME_P450"/>
    <property type="match status" value="1"/>
</dbReference>
<dbReference type="InterPro" id="IPR001128">
    <property type="entry name" value="Cyt_P450"/>
</dbReference>
<dbReference type="GO" id="GO:0005506">
    <property type="term" value="F:iron ion binding"/>
    <property type="evidence" value="ECO:0007669"/>
    <property type="project" value="InterPro"/>
</dbReference>
<evidence type="ECO:0000256" key="2">
    <source>
        <dbReference type="ARBA" id="ARBA00010617"/>
    </source>
</evidence>
<dbReference type="CDD" id="cd11054">
    <property type="entry name" value="CYP24A1-like"/>
    <property type="match status" value="1"/>
</dbReference>
<evidence type="ECO:0000256" key="8">
    <source>
        <dbReference type="PIRSR" id="PIRSR602401-1"/>
    </source>
</evidence>
<keyword evidence="4 8" id="KW-0479">Metal-binding</keyword>
<dbReference type="InterPro" id="IPR017972">
    <property type="entry name" value="Cyt_P450_CS"/>
</dbReference>
<dbReference type="PANTHER" id="PTHR24279:SF120">
    <property type="entry name" value="CYTOCHROME P450"/>
    <property type="match status" value="1"/>
</dbReference>
<dbReference type="PRINTS" id="PR00385">
    <property type="entry name" value="P450"/>
</dbReference>
<sequence length="508" mass="59313">MFVVGYLSVYCNEVFCLILLNRKYSKHELLFHGKDACENFPMLPFVGTAWHYMPIIGQYRLDRQHIACREKRRRYGDIIREKIGSFDIVMCFTPEDLQEIVKNEGIYPYRVEFDSVKAYRGARKHWFSTAGLMAVHGEEWNTLRSQTQGHLLKPAAIVKYLEPLHIVVDDFVRRIYEIRDLNREVPNFSHELYKWTLESVCLVGLDTRLGCLQSNLTKNSDALKIIHSVLNQFECMIKLEAFSGRIQFWKYFSTPTWRKFVKHSDDYSEIAFKYISDALNKLKSYKETEDKPLTLIQAMMIDQKLDVKDIMVIVADFLQAGIETTAHSAGFLLYHLAKNPDKQERLYKEITELLPIKDQKVTKDIYNKLKYFNACFKESLRLNPVVGGTARTLAKDVVLSGYLVPAGTLATVPYTELFTHERYFKDPFKFEPERWLDREKKSHPFAFVPFGFGARSCIGKRLAELEITLLVVELIKNFKVEYHFEDIGMKTLLANVPDKPLRLNFIER</sequence>
<dbReference type="FunFam" id="1.10.630.10:FF:000006">
    <property type="entry name" value="Cytochrome P450 302a1, mitochondrial"/>
    <property type="match status" value="1"/>
</dbReference>
<dbReference type="AlphaFoldDB" id="A0AAV4P585"/>
<dbReference type="SUPFAM" id="SSF48264">
    <property type="entry name" value="Cytochrome P450"/>
    <property type="match status" value="1"/>
</dbReference>
<evidence type="ECO:0000256" key="5">
    <source>
        <dbReference type="ARBA" id="ARBA00023002"/>
    </source>
</evidence>
<evidence type="ECO:0000313" key="11">
    <source>
        <dbReference type="Proteomes" id="UP001054837"/>
    </source>
</evidence>
<protein>
    <submittedName>
        <fullName evidence="10">Probable cytochrome P450 301a1, mitochondrial</fullName>
    </submittedName>
</protein>
<dbReference type="InterPro" id="IPR002401">
    <property type="entry name" value="Cyt_P450_E_grp-I"/>
</dbReference>
<evidence type="ECO:0000256" key="9">
    <source>
        <dbReference type="RuleBase" id="RU000461"/>
    </source>
</evidence>
<dbReference type="GO" id="GO:0004497">
    <property type="term" value="F:monooxygenase activity"/>
    <property type="evidence" value="ECO:0007669"/>
    <property type="project" value="UniProtKB-KW"/>
</dbReference>
<name>A0AAV4P585_9ARAC</name>
<keyword evidence="3 8" id="KW-0349">Heme</keyword>
<dbReference type="EMBL" id="BPLQ01002298">
    <property type="protein sequence ID" value="GIX91130.1"/>
    <property type="molecule type" value="Genomic_DNA"/>
</dbReference>
<evidence type="ECO:0000256" key="7">
    <source>
        <dbReference type="ARBA" id="ARBA00023033"/>
    </source>
</evidence>
<accession>A0AAV4P585</accession>
<feature type="binding site" description="axial binding residue" evidence="8">
    <location>
        <position position="457"/>
    </location>
    <ligand>
        <name>heme</name>
        <dbReference type="ChEBI" id="CHEBI:30413"/>
    </ligand>
    <ligandPart>
        <name>Fe</name>
        <dbReference type="ChEBI" id="CHEBI:18248"/>
    </ligandPart>
</feature>
<organism evidence="10 11">
    <name type="scientific">Caerostris darwini</name>
    <dbReference type="NCBI Taxonomy" id="1538125"/>
    <lineage>
        <taxon>Eukaryota</taxon>
        <taxon>Metazoa</taxon>
        <taxon>Ecdysozoa</taxon>
        <taxon>Arthropoda</taxon>
        <taxon>Chelicerata</taxon>
        <taxon>Arachnida</taxon>
        <taxon>Araneae</taxon>
        <taxon>Araneomorphae</taxon>
        <taxon>Entelegynae</taxon>
        <taxon>Araneoidea</taxon>
        <taxon>Araneidae</taxon>
        <taxon>Caerostris</taxon>
    </lineage>
</organism>
<dbReference type="PRINTS" id="PR00463">
    <property type="entry name" value="EP450I"/>
</dbReference>
<dbReference type="GO" id="GO:0020037">
    <property type="term" value="F:heme binding"/>
    <property type="evidence" value="ECO:0007669"/>
    <property type="project" value="InterPro"/>
</dbReference>
<evidence type="ECO:0000256" key="1">
    <source>
        <dbReference type="ARBA" id="ARBA00001971"/>
    </source>
</evidence>
<dbReference type="InterPro" id="IPR036396">
    <property type="entry name" value="Cyt_P450_sf"/>
</dbReference>
<dbReference type="Gene3D" id="1.10.630.10">
    <property type="entry name" value="Cytochrome P450"/>
    <property type="match status" value="1"/>
</dbReference>
<evidence type="ECO:0000256" key="3">
    <source>
        <dbReference type="ARBA" id="ARBA00022617"/>
    </source>
</evidence>
<comment type="caution">
    <text evidence="10">The sequence shown here is derived from an EMBL/GenBank/DDBJ whole genome shotgun (WGS) entry which is preliminary data.</text>
</comment>
<comment type="cofactor">
    <cofactor evidence="1 8">
        <name>heme</name>
        <dbReference type="ChEBI" id="CHEBI:30413"/>
    </cofactor>
</comment>
<dbReference type="InterPro" id="IPR050479">
    <property type="entry name" value="CYP11_CYP27_families"/>
</dbReference>
<dbReference type="Proteomes" id="UP001054837">
    <property type="component" value="Unassembled WGS sequence"/>
</dbReference>
<keyword evidence="11" id="KW-1185">Reference proteome</keyword>
<keyword evidence="5 9" id="KW-0560">Oxidoreductase</keyword>
<comment type="similarity">
    <text evidence="2 9">Belongs to the cytochrome P450 family.</text>
</comment>